<dbReference type="AlphaFoldDB" id="A0AAD3XYA9"/>
<feature type="transmembrane region" description="Helical" evidence="1">
    <location>
        <begin position="71"/>
        <end position="94"/>
    </location>
</feature>
<evidence type="ECO:0000256" key="1">
    <source>
        <dbReference type="SAM" id="Phobius"/>
    </source>
</evidence>
<keyword evidence="1" id="KW-0812">Transmembrane</keyword>
<dbReference type="EMBL" id="BSYO01000024">
    <property type="protein sequence ID" value="GMH22093.1"/>
    <property type="molecule type" value="Genomic_DNA"/>
</dbReference>
<sequence>MLMEQFWLESAHGTPVVSMVRIFCDIFFVDIWTPLLMVGMLLVFIQLLVLLDHTSGSISGVMQCSCIALRLLLLSGPLFLESNGVPMVIHWFALAAGDPSLGYLLARRPVITRIASRLALGAGGLLLSGCIRWQRFRRNVDQMYMLHFVAWPEVSCLSILV</sequence>
<accession>A0AAD3XYA9</accession>
<evidence type="ECO:0000313" key="3">
    <source>
        <dbReference type="Proteomes" id="UP001279734"/>
    </source>
</evidence>
<comment type="caution">
    <text evidence="2">The sequence shown here is derived from an EMBL/GenBank/DDBJ whole genome shotgun (WGS) entry which is preliminary data.</text>
</comment>
<dbReference type="Proteomes" id="UP001279734">
    <property type="component" value="Unassembled WGS sequence"/>
</dbReference>
<organism evidence="2 3">
    <name type="scientific">Nepenthes gracilis</name>
    <name type="common">Slender pitcher plant</name>
    <dbReference type="NCBI Taxonomy" id="150966"/>
    <lineage>
        <taxon>Eukaryota</taxon>
        <taxon>Viridiplantae</taxon>
        <taxon>Streptophyta</taxon>
        <taxon>Embryophyta</taxon>
        <taxon>Tracheophyta</taxon>
        <taxon>Spermatophyta</taxon>
        <taxon>Magnoliopsida</taxon>
        <taxon>eudicotyledons</taxon>
        <taxon>Gunneridae</taxon>
        <taxon>Pentapetalae</taxon>
        <taxon>Caryophyllales</taxon>
        <taxon>Nepenthaceae</taxon>
        <taxon>Nepenthes</taxon>
    </lineage>
</organism>
<keyword evidence="1" id="KW-1133">Transmembrane helix</keyword>
<name>A0AAD3XYA9_NEPGR</name>
<proteinExistence type="predicted"/>
<protein>
    <submittedName>
        <fullName evidence="2">Uncharacterized protein</fullName>
    </submittedName>
</protein>
<keyword evidence="1" id="KW-0472">Membrane</keyword>
<evidence type="ECO:0000313" key="2">
    <source>
        <dbReference type="EMBL" id="GMH22093.1"/>
    </source>
</evidence>
<gene>
    <name evidence="2" type="ORF">Nepgr_023936</name>
</gene>
<feature type="transmembrane region" description="Helical" evidence="1">
    <location>
        <begin position="31"/>
        <end position="51"/>
    </location>
</feature>
<feature type="transmembrane region" description="Helical" evidence="1">
    <location>
        <begin position="114"/>
        <end position="133"/>
    </location>
</feature>
<keyword evidence="3" id="KW-1185">Reference proteome</keyword>
<reference evidence="2" key="1">
    <citation type="submission" date="2023-05" db="EMBL/GenBank/DDBJ databases">
        <title>Nepenthes gracilis genome sequencing.</title>
        <authorList>
            <person name="Fukushima K."/>
        </authorList>
    </citation>
    <scope>NUCLEOTIDE SEQUENCE</scope>
    <source>
        <strain evidence="2">SING2019-196</strain>
    </source>
</reference>